<dbReference type="SUPFAM" id="SSF51338">
    <property type="entry name" value="Composite domain of metallo-dependent hydrolases"/>
    <property type="match status" value="1"/>
</dbReference>
<proteinExistence type="predicted"/>
<keyword evidence="1" id="KW-0732">Signal</keyword>
<gene>
    <name evidence="3" type="ORF">AB0T83_20105</name>
</gene>
<organism evidence="3 4">
    <name type="scientific">Meridianimarinicoccus marinus</name>
    <dbReference type="NCBI Taxonomy" id="3231483"/>
    <lineage>
        <taxon>Bacteria</taxon>
        <taxon>Pseudomonadati</taxon>
        <taxon>Pseudomonadota</taxon>
        <taxon>Alphaproteobacteria</taxon>
        <taxon>Rhodobacterales</taxon>
        <taxon>Paracoccaceae</taxon>
        <taxon>Meridianimarinicoccus</taxon>
    </lineage>
</organism>
<evidence type="ECO:0000256" key="1">
    <source>
        <dbReference type="SAM" id="SignalP"/>
    </source>
</evidence>
<dbReference type="Proteomes" id="UP001553161">
    <property type="component" value="Unassembled WGS sequence"/>
</dbReference>
<accession>A0ABV3LD80</accession>
<evidence type="ECO:0000313" key="4">
    <source>
        <dbReference type="Proteomes" id="UP001553161"/>
    </source>
</evidence>
<dbReference type="NCBIfam" id="NF006560">
    <property type="entry name" value="PRK09061.1"/>
    <property type="match status" value="1"/>
</dbReference>
<dbReference type="Gene3D" id="3.30.1490.130">
    <property type="entry name" value="D-aminoacylase. Domain 3"/>
    <property type="match status" value="1"/>
</dbReference>
<dbReference type="InterPro" id="IPR032466">
    <property type="entry name" value="Metal_Hydrolase"/>
</dbReference>
<dbReference type="RefSeq" id="WP_366194987.1">
    <property type="nucleotide sequence ID" value="NZ_JBFBVU010000072.1"/>
</dbReference>
<reference evidence="3 4" key="1">
    <citation type="submission" date="2024-07" db="EMBL/GenBank/DDBJ databases">
        <authorList>
            <person name="Kang M."/>
        </authorList>
    </citation>
    <scope>NUCLEOTIDE SEQUENCE [LARGE SCALE GENOMIC DNA]</scope>
    <source>
        <strain evidence="3 4">DFM31</strain>
    </source>
</reference>
<dbReference type="PANTHER" id="PTHR11647">
    <property type="entry name" value="HYDRANTOINASE/DIHYDROPYRIMIDINASE FAMILY MEMBER"/>
    <property type="match status" value="1"/>
</dbReference>
<dbReference type="InterPro" id="IPR011059">
    <property type="entry name" value="Metal-dep_hydrolase_composite"/>
</dbReference>
<dbReference type="Gene3D" id="3.20.20.140">
    <property type="entry name" value="Metal-dependent hydrolases"/>
    <property type="match status" value="1"/>
</dbReference>
<dbReference type="InterPro" id="IPR050378">
    <property type="entry name" value="Metallo-dep_Hydrolases_sf"/>
</dbReference>
<evidence type="ECO:0000259" key="2">
    <source>
        <dbReference type="Pfam" id="PF07969"/>
    </source>
</evidence>
<name>A0ABV3LD80_9RHOB</name>
<dbReference type="Gene3D" id="2.30.40.10">
    <property type="entry name" value="Urease, subunit C, domain 1"/>
    <property type="match status" value="1"/>
</dbReference>
<dbReference type="PANTHER" id="PTHR11647:SF1">
    <property type="entry name" value="COLLAPSIN RESPONSE MEDIATOR PROTEIN"/>
    <property type="match status" value="1"/>
</dbReference>
<dbReference type="InterPro" id="IPR013108">
    <property type="entry name" value="Amidohydro_3"/>
</dbReference>
<dbReference type="InterPro" id="IPR023100">
    <property type="entry name" value="D-aminoacylase_insert_dom_sf"/>
</dbReference>
<dbReference type="Pfam" id="PF07969">
    <property type="entry name" value="Amidohydro_3"/>
    <property type="match status" value="1"/>
</dbReference>
<evidence type="ECO:0000313" key="3">
    <source>
        <dbReference type="EMBL" id="MEV8469035.1"/>
    </source>
</evidence>
<sequence length="511" mass="54894">MIRVVAFSICAALALPAIAQDFDLVIQNGRVMDPETNLDAIRNVGINGGRIEVVTDADISGAEVIDATGHVVAPGFIDLHWHGQNPFGIKLALRGGVTTALELELGAYPVEAYYDSKAGKMQANYGTSASHLGARLQWLDGIVSDVGGQPLFSDAVNRAAQDGSKWSTERTGYRSPERAQIVAAVEDSLRQGALGIGFPIGYATAVSGSELTDIAVMAKKYNAFFQTHVRYISQVPPSGYLAVQELIAVAQASGVGIIVSHVPSNCLGVTQDCLDLINDARENGLNIASEFYPWTRGSSIIGADYLGDGFQERTGMDFSDLQIVATGEVLTEESFNKYRAESPGEAMIMSHIAEEDMMIALADPLTFVGSDAFFFIDERGMPVGWDTPYDQPNGHPRAAGTSGKFLRLVRETGVITLMHAIAKLSYYQASFLEDMVPDMAVRGRIQPGMAADITIFDPATVTENATYEAGENALPTTGIPYVIVNGTVVVRDSEVLKDVYPGQPIRNEILD</sequence>
<dbReference type="EMBL" id="JBFBVU010000072">
    <property type="protein sequence ID" value="MEV8469035.1"/>
    <property type="molecule type" value="Genomic_DNA"/>
</dbReference>
<comment type="caution">
    <text evidence="3">The sequence shown here is derived from an EMBL/GenBank/DDBJ whole genome shotgun (WGS) entry which is preliminary data.</text>
</comment>
<dbReference type="SUPFAM" id="SSF51556">
    <property type="entry name" value="Metallo-dependent hydrolases"/>
    <property type="match status" value="1"/>
</dbReference>
<keyword evidence="4" id="KW-1185">Reference proteome</keyword>
<protein>
    <submittedName>
        <fullName evidence="3">Amidohydrolase family protein</fullName>
    </submittedName>
</protein>
<feature type="chain" id="PRO_5046122092" evidence="1">
    <location>
        <begin position="20"/>
        <end position="511"/>
    </location>
</feature>
<feature type="signal peptide" evidence="1">
    <location>
        <begin position="1"/>
        <end position="19"/>
    </location>
</feature>
<feature type="domain" description="Amidohydrolase 3" evidence="2">
    <location>
        <begin position="330"/>
        <end position="490"/>
    </location>
</feature>